<dbReference type="AlphaFoldDB" id="A0A512H4H6"/>
<comment type="caution">
    <text evidence="2">The sequence shown here is derived from an EMBL/GenBank/DDBJ whole genome shotgun (WGS) entry which is preliminary data.</text>
</comment>
<proteinExistence type="predicted"/>
<gene>
    <name evidence="2" type="ORF">ROR02_04110</name>
</gene>
<dbReference type="RefSeq" id="WP_147162342.1">
    <property type="nucleotide sequence ID" value="NZ_BJZO01000006.1"/>
</dbReference>
<accession>A0A512H4H6</accession>
<evidence type="ECO:0000313" key="2">
    <source>
        <dbReference type="EMBL" id="GEO80280.1"/>
    </source>
</evidence>
<reference evidence="2 3" key="1">
    <citation type="submission" date="2019-07" db="EMBL/GenBank/DDBJ databases">
        <title>Whole genome shotgun sequence of Rhodospirillum oryzae NBRC 107573.</title>
        <authorList>
            <person name="Hosoyama A."/>
            <person name="Uohara A."/>
            <person name="Ohji S."/>
            <person name="Ichikawa N."/>
        </authorList>
    </citation>
    <scope>NUCLEOTIDE SEQUENCE [LARGE SCALE GENOMIC DNA]</scope>
    <source>
        <strain evidence="2 3">NBRC 107573</strain>
    </source>
</reference>
<dbReference type="Proteomes" id="UP000321567">
    <property type="component" value="Unassembled WGS sequence"/>
</dbReference>
<evidence type="ECO:0000256" key="1">
    <source>
        <dbReference type="SAM" id="MobiDB-lite"/>
    </source>
</evidence>
<feature type="region of interest" description="Disordered" evidence="1">
    <location>
        <begin position="196"/>
        <end position="219"/>
    </location>
</feature>
<name>A0A512H4H6_9PROT</name>
<dbReference type="EMBL" id="BJZO01000006">
    <property type="protein sequence ID" value="GEO80280.1"/>
    <property type="molecule type" value="Genomic_DNA"/>
</dbReference>
<evidence type="ECO:0000313" key="3">
    <source>
        <dbReference type="Proteomes" id="UP000321567"/>
    </source>
</evidence>
<sequence length="219" mass="24096">MTDDAAPDDVLTLMGALRAEYKEAGQAYNDLAKQGKMTPAIAGRLGKVLANALWLYGHPHNWRQGLFGLAPIAHLPPEIAQGMAQQMVAVLDGEVPLWIEHLVSAGKARASRPLRESYGVAVAYHLLAKEGRIADPTSTATISKKYGVERRTVQRWVETEAYQAYAQGILVAIPYDEQPEVISLALEEGAEVMRVWGPSPQHERPHGKKRGQRQMKNPS</sequence>
<organism evidence="2 3">
    <name type="scientific">Pararhodospirillum oryzae</name>
    <dbReference type="NCBI Taxonomy" id="478448"/>
    <lineage>
        <taxon>Bacteria</taxon>
        <taxon>Pseudomonadati</taxon>
        <taxon>Pseudomonadota</taxon>
        <taxon>Alphaproteobacteria</taxon>
        <taxon>Rhodospirillales</taxon>
        <taxon>Rhodospirillaceae</taxon>
        <taxon>Pararhodospirillum</taxon>
    </lineage>
</organism>
<keyword evidence="3" id="KW-1185">Reference proteome</keyword>
<protein>
    <submittedName>
        <fullName evidence="2">Uncharacterized protein</fullName>
    </submittedName>
</protein>